<gene>
    <name evidence="2" type="ORF">QTJ16_001637</name>
</gene>
<dbReference type="EMBL" id="JAUBYV010000002">
    <property type="protein sequence ID" value="KAK2628534.1"/>
    <property type="molecule type" value="Genomic_DNA"/>
</dbReference>
<evidence type="ECO:0000256" key="1">
    <source>
        <dbReference type="SAM" id="SignalP"/>
    </source>
</evidence>
<dbReference type="AlphaFoldDB" id="A0AAD9WGS0"/>
<keyword evidence="1" id="KW-0732">Signal</keyword>
<comment type="caution">
    <text evidence="2">The sequence shown here is derived from an EMBL/GenBank/DDBJ whole genome shotgun (WGS) entry which is preliminary data.</text>
</comment>
<dbReference type="Proteomes" id="UP001285354">
    <property type="component" value="Unassembled WGS sequence"/>
</dbReference>
<evidence type="ECO:0008006" key="4">
    <source>
        <dbReference type="Google" id="ProtNLM"/>
    </source>
</evidence>
<sequence>MPMRVFLQCLLLAFVPDGITSPQSDPLWDRSVLLLGSGELHLCAEGLVALRNTLISICSPISDAKIRQISKPSLSPQRPAS</sequence>
<evidence type="ECO:0000313" key="2">
    <source>
        <dbReference type="EMBL" id="KAK2628534.1"/>
    </source>
</evidence>
<proteinExistence type="predicted"/>
<protein>
    <recommendedName>
        <fullName evidence="4">Secreted protein</fullName>
    </recommendedName>
</protein>
<accession>A0AAD9WGS0</accession>
<reference evidence="2" key="1">
    <citation type="submission" date="2023-06" db="EMBL/GenBank/DDBJ databases">
        <title>Draft genome of Marssonina rosae.</title>
        <authorList>
            <person name="Cheng Q."/>
        </authorList>
    </citation>
    <scope>NUCLEOTIDE SEQUENCE</scope>
    <source>
        <strain evidence="2">R4</strain>
    </source>
</reference>
<feature type="chain" id="PRO_5041917342" description="Secreted protein" evidence="1">
    <location>
        <begin position="22"/>
        <end position="81"/>
    </location>
</feature>
<name>A0AAD9WGS0_9HELO</name>
<keyword evidence="3" id="KW-1185">Reference proteome</keyword>
<organism evidence="2 3">
    <name type="scientific">Diplocarpon rosae</name>
    <dbReference type="NCBI Taxonomy" id="946125"/>
    <lineage>
        <taxon>Eukaryota</taxon>
        <taxon>Fungi</taxon>
        <taxon>Dikarya</taxon>
        <taxon>Ascomycota</taxon>
        <taxon>Pezizomycotina</taxon>
        <taxon>Leotiomycetes</taxon>
        <taxon>Helotiales</taxon>
        <taxon>Drepanopezizaceae</taxon>
        <taxon>Diplocarpon</taxon>
    </lineage>
</organism>
<feature type="signal peptide" evidence="1">
    <location>
        <begin position="1"/>
        <end position="21"/>
    </location>
</feature>
<evidence type="ECO:0000313" key="3">
    <source>
        <dbReference type="Proteomes" id="UP001285354"/>
    </source>
</evidence>